<reference evidence="2 3" key="1">
    <citation type="submission" date="2019-10" db="EMBL/GenBank/DDBJ databases">
        <title>Genome sequence of Azospirillum melinis.</title>
        <authorList>
            <person name="Ambrosini A."/>
            <person name="Sant'Anna F.H."/>
            <person name="Cassan F.D."/>
            <person name="Souza E.M."/>
            <person name="Passaglia L.M.P."/>
        </authorList>
    </citation>
    <scope>NUCLEOTIDE SEQUENCE [LARGE SCALE GENOMIC DNA]</scope>
    <source>
        <strain evidence="2 3">TMCY0552</strain>
    </source>
</reference>
<dbReference type="InterPro" id="IPR050816">
    <property type="entry name" value="Flavin-dep_Halogenase_NPB"/>
</dbReference>
<evidence type="ECO:0000313" key="3">
    <source>
        <dbReference type="Proteomes" id="UP000605086"/>
    </source>
</evidence>
<dbReference type="InterPro" id="IPR036188">
    <property type="entry name" value="FAD/NAD-bd_sf"/>
</dbReference>
<dbReference type="Pfam" id="PF01494">
    <property type="entry name" value="FAD_binding_3"/>
    <property type="match status" value="1"/>
</dbReference>
<dbReference type="Gene3D" id="3.50.50.60">
    <property type="entry name" value="FAD/NAD(P)-binding domain"/>
    <property type="match status" value="1"/>
</dbReference>
<name>A0ABX2KN62_9PROT</name>
<organism evidence="2 3">
    <name type="scientific">Azospirillum melinis</name>
    <dbReference type="NCBI Taxonomy" id="328839"/>
    <lineage>
        <taxon>Bacteria</taxon>
        <taxon>Pseudomonadati</taxon>
        <taxon>Pseudomonadota</taxon>
        <taxon>Alphaproteobacteria</taxon>
        <taxon>Rhodospirillales</taxon>
        <taxon>Azospirillaceae</taxon>
        <taxon>Azospirillum</taxon>
    </lineage>
</organism>
<keyword evidence="3" id="KW-1185">Reference proteome</keyword>
<accession>A0ABX2KN62</accession>
<gene>
    <name evidence="2" type="ORF">GBZ48_18480</name>
</gene>
<protein>
    <recommendedName>
        <fullName evidence="1">FAD-binding domain-containing protein</fullName>
    </recommendedName>
</protein>
<dbReference type="PRINTS" id="PR00420">
    <property type="entry name" value="RNGMNOXGNASE"/>
</dbReference>
<evidence type="ECO:0000313" key="2">
    <source>
        <dbReference type="EMBL" id="NUB01254.1"/>
    </source>
</evidence>
<dbReference type="EMBL" id="WHOS01000023">
    <property type="protein sequence ID" value="NUB01254.1"/>
    <property type="molecule type" value="Genomic_DNA"/>
</dbReference>
<dbReference type="Proteomes" id="UP000605086">
    <property type="component" value="Unassembled WGS sequence"/>
</dbReference>
<feature type="domain" description="FAD-binding" evidence="1">
    <location>
        <begin position="40"/>
        <end position="220"/>
    </location>
</feature>
<proteinExistence type="predicted"/>
<dbReference type="PANTHER" id="PTHR43747:SF1">
    <property type="entry name" value="SLR1998 PROTEIN"/>
    <property type="match status" value="1"/>
</dbReference>
<dbReference type="SUPFAM" id="SSF51905">
    <property type="entry name" value="FAD/NAD(P)-binding domain"/>
    <property type="match status" value="1"/>
</dbReference>
<sequence>MSPEALSPEALSPEALSLEALSHEALRDPVPGAPPGTDAADVLIVGAGPAGSATALALRAAGVPRVVLVDRAAHGSPERAALRVGESATPNVGPLLARLGLPDDLGRLGHRPYHGNLSLWSGDRESADDFLRRGSGHGWHLDRTRFDHWLREAAAGRGAHLLAPATLAGIERRPEGGWTVGLRGAGGRRSVTARVVVDAGGRRAPLATALGARRRRLDRLIALAVEAAPAARPAGAGFHGRSFVEAVEIGWWYAAVLPGGRAIVTLMTDDDIARAGGLAGADAFRSAWAATARLRDLVPPPEDGSGAGTAPTVFSAASQHVDRAVGAGWIAVGDALIGFDPLTSSGIAGALDDALAAADTILRWFSGDGAAARDAAIGYARRAEDTLRRYLAERTRHYTAGGRWPDAPFWSRRAAQ</sequence>
<dbReference type="PANTHER" id="PTHR43747">
    <property type="entry name" value="FAD-BINDING PROTEIN"/>
    <property type="match status" value="1"/>
</dbReference>
<dbReference type="InterPro" id="IPR002938">
    <property type="entry name" value="FAD-bd"/>
</dbReference>
<dbReference type="Gene3D" id="3.30.9.100">
    <property type="match status" value="1"/>
</dbReference>
<evidence type="ECO:0000259" key="1">
    <source>
        <dbReference type="Pfam" id="PF01494"/>
    </source>
</evidence>
<comment type="caution">
    <text evidence="2">The sequence shown here is derived from an EMBL/GenBank/DDBJ whole genome shotgun (WGS) entry which is preliminary data.</text>
</comment>